<sequence>MKSIRIAAALALLSPVVCHATLGAAPSAGTHTPQPALRAAASVATSSPSYTVHESTTTDGVTIREYATPSNVVFAVTWQGPTRPDMRALLGRYFPNFVAAGQRVARGTGPMIARDGELQIESFGHPGVFSGRAYVPRLVPVDVKVEALQ</sequence>
<accession>A0A7I8BM24</accession>
<dbReference type="InterPro" id="IPR021267">
    <property type="entry name" value="DUF2844"/>
</dbReference>
<protein>
    <recommendedName>
        <fullName evidence="4">DUF2844 domain-containing protein</fullName>
    </recommendedName>
</protein>
<keyword evidence="3" id="KW-1185">Reference proteome</keyword>
<evidence type="ECO:0000313" key="3">
    <source>
        <dbReference type="Proteomes" id="UP000510888"/>
    </source>
</evidence>
<organism evidence="2 3">
    <name type="scientific">Paraburkholderia largidicola</name>
    <dbReference type="NCBI Taxonomy" id="3014751"/>
    <lineage>
        <taxon>Bacteria</taxon>
        <taxon>Pseudomonadati</taxon>
        <taxon>Pseudomonadota</taxon>
        <taxon>Betaproteobacteria</taxon>
        <taxon>Burkholderiales</taxon>
        <taxon>Burkholderiaceae</taxon>
        <taxon>Paraburkholderia</taxon>
    </lineage>
</organism>
<dbReference type="Proteomes" id="UP000510888">
    <property type="component" value="Chromosome 1"/>
</dbReference>
<dbReference type="RefSeq" id="WP_180720248.1">
    <property type="nucleotide sequence ID" value="NZ_AP023174.1"/>
</dbReference>
<feature type="chain" id="PRO_5029754598" description="DUF2844 domain-containing protein" evidence="1">
    <location>
        <begin position="21"/>
        <end position="149"/>
    </location>
</feature>
<proteinExistence type="predicted"/>
<evidence type="ECO:0008006" key="4">
    <source>
        <dbReference type="Google" id="ProtNLM"/>
    </source>
</evidence>
<dbReference type="AlphaFoldDB" id="A0A7I8BM24"/>
<evidence type="ECO:0000256" key="1">
    <source>
        <dbReference type="SAM" id="SignalP"/>
    </source>
</evidence>
<keyword evidence="1" id="KW-0732">Signal</keyword>
<evidence type="ECO:0000313" key="2">
    <source>
        <dbReference type="EMBL" id="BCF89378.1"/>
    </source>
</evidence>
<reference evidence="2 3" key="1">
    <citation type="journal article" date="2020" name="Genes (Basel)">
        <title>Genomic Comparison of Insect Gut Symbionts from Divergent Burkholderia Subclades.</title>
        <authorList>
            <person name="Takeshita K."/>
            <person name="Kikuchi Y."/>
        </authorList>
    </citation>
    <scope>NUCLEOTIDE SEQUENCE [LARGE SCALE GENOMIC DNA]</scope>
    <source>
        <strain evidence="2 3">PGU16</strain>
    </source>
</reference>
<dbReference type="KEGG" id="plad:PPGU16_24450"/>
<name>A0A7I8BM24_9BURK</name>
<dbReference type="EMBL" id="AP023174">
    <property type="protein sequence ID" value="BCF89378.1"/>
    <property type="molecule type" value="Genomic_DNA"/>
</dbReference>
<dbReference type="Pfam" id="PF11005">
    <property type="entry name" value="DUF2844"/>
    <property type="match status" value="1"/>
</dbReference>
<gene>
    <name evidence="2" type="ORF">PPGU16_24450</name>
</gene>
<feature type="signal peptide" evidence="1">
    <location>
        <begin position="1"/>
        <end position="20"/>
    </location>
</feature>